<name>A0AAE8YTR5_9CAUD</name>
<dbReference type="EMBL" id="OK499991">
    <property type="protein sequence ID" value="UGO50615.1"/>
    <property type="molecule type" value="Genomic_DNA"/>
</dbReference>
<accession>A0AAE8YTR5</accession>
<sequence>MTKEINSWYTKYNKTKGVLQMEKQTQTFRLIDFHNRNISVLLKSGTVIPDIEITDTQVLDVETHKMLPSPLICGIDRWGNEHSIASDNIEELAFLDTDEQARLKNVTFLVDMYSKIPNLDNTPLLKESYEDSLKIKKELEEKGVTLYIPVRENI</sequence>
<protein>
    <submittedName>
        <fullName evidence="1">Uncharacterized protein</fullName>
    </submittedName>
</protein>
<dbReference type="Proteomes" id="UP000827460">
    <property type="component" value="Segment"/>
</dbReference>
<evidence type="ECO:0000313" key="1">
    <source>
        <dbReference type="EMBL" id="UGO50615.1"/>
    </source>
</evidence>
<gene>
    <name evidence="1" type="ORF">SOPHRITA_24</name>
</gene>
<organism evidence="1 2">
    <name type="scientific">Bacillus phage vB_BanS_Sophrita</name>
    <dbReference type="NCBI Taxonomy" id="2894790"/>
    <lineage>
        <taxon>Viruses</taxon>
        <taxon>Duplodnaviria</taxon>
        <taxon>Heunggongvirae</taxon>
        <taxon>Uroviricota</taxon>
        <taxon>Caudoviricetes</taxon>
        <taxon>Joanripponvirinae</taxon>
        <taxon>Sophritavirus</taxon>
        <taxon>Sophritavirus sophrita</taxon>
    </lineage>
</organism>
<evidence type="ECO:0000313" key="2">
    <source>
        <dbReference type="Proteomes" id="UP000827460"/>
    </source>
</evidence>
<proteinExistence type="predicted"/>
<keyword evidence="2" id="KW-1185">Reference proteome</keyword>
<reference evidence="1" key="1">
    <citation type="submission" date="2021-10" db="EMBL/GenBank/DDBJ databases">
        <authorList>
            <person name="Lavering E.D."/>
            <person name="James R."/>
            <person name="Fairholm J.D."/>
            <person name="Ogilvie B.H."/>
            <person name="Thurgood T.L."/>
            <person name="Robison R.A."/>
            <person name="Grose J.H."/>
        </authorList>
    </citation>
    <scope>NUCLEOTIDE SEQUENCE</scope>
</reference>